<gene>
    <name evidence="1" type="ORF">GBA65_14835</name>
</gene>
<dbReference type="EMBL" id="CP045121">
    <property type="protein sequence ID" value="QIN79582.1"/>
    <property type="molecule type" value="Genomic_DNA"/>
</dbReference>
<organism evidence="1 2">
    <name type="scientific">Rubrobacter marinus</name>
    <dbReference type="NCBI Taxonomy" id="2653852"/>
    <lineage>
        <taxon>Bacteria</taxon>
        <taxon>Bacillati</taxon>
        <taxon>Actinomycetota</taxon>
        <taxon>Rubrobacteria</taxon>
        <taxon>Rubrobacterales</taxon>
        <taxon>Rubrobacteraceae</taxon>
        <taxon>Rubrobacter</taxon>
    </lineage>
</organism>
<proteinExistence type="predicted"/>
<evidence type="ECO:0000313" key="1">
    <source>
        <dbReference type="EMBL" id="QIN79582.1"/>
    </source>
</evidence>
<evidence type="ECO:0000313" key="2">
    <source>
        <dbReference type="Proteomes" id="UP000502706"/>
    </source>
</evidence>
<name>A0A6G8PZF8_9ACTN</name>
<reference evidence="1 2" key="1">
    <citation type="submission" date="2019-10" db="EMBL/GenBank/DDBJ databases">
        <title>Rubrobacter sp nov SCSIO 52915 isolated from a deep-sea sediment in the South China Sea.</title>
        <authorList>
            <person name="Chen R.W."/>
        </authorList>
    </citation>
    <scope>NUCLEOTIDE SEQUENCE [LARGE SCALE GENOMIC DNA]</scope>
    <source>
        <strain evidence="1 2">SCSIO 52915</strain>
    </source>
</reference>
<sequence>MPKPTPMLSYPAKEKLPYGPWIGYFDRATDPDTVVACVSVGFDLYPPVSIRLRGLRAPESHQIGADELVAAIERVAPYGTHCNVYSEKTPRSGDQKTTFARYVGDVVLSGNRDLAALVNAEIKRLEEQLGHELDPGL</sequence>
<keyword evidence="2" id="KW-1185">Reference proteome</keyword>
<protein>
    <submittedName>
        <fullName evidence="1">Uncharacterized protein</fullName>
    </submittedName>
</protein>
<dbReference type="KEGG" id="rmar:GBA65_14835"/>
<dbReference type="Proteomes" id="UP000502706">
    <property type="component" value="Chromosome"/>
</dbReference>
<dbReference type="AlphaFoldDB" id="A0A6G8PZF8"/>
<dbReference type="RefSeq" id="WP_166397252.1">
    <property type="nucleotide sequence ID" value="NZ_CP045121.1"/>
</dbReference>
<accession>A0A6G8PZF8</accession>